<dbReference type="RefSeq" id="WP_115170203.1">
    <property type="nucleotide sequence ID" value="NZ_UGYW01000002.1"/>
</dbReference>
<dbReference type="InterPro" id="IPR013766">
    <property type="entry name" value="Thioredoxin_domain"/>
</dbReference>
<dbReference type="EMBL" id="UGYW01000002">
    <property type="protein sequence ID" value="SUJ13926.1"/>
    <property type="molecule type" value="Genomic_DNA"/>
</dbReference>
<evidence type="ECO:0000259" key="6">
    <source>
        <dbReference type="PROSITE" id="PS51352"/>
    </source>
</evidence>
<dbReference type="SUPFAM" id="SSF52833">
    <property type="entry name" value="Thioredoxin-like"/>
    <property type="match status" value="1"/>
</dbReference>
<gene>
    <name evidence="7" type="primary">resA_9</name>
    <name evidence="7" type="ORF">NCTC11388_02303</name>
</gene>
<evidence type="ECO:0000256" key="3">
    <source>
        <dbReference type="ARBA" id="ARBA00023157"/>
    </source>
</evidence>
<sequence length="376" mass="41284">MKKSIFLGLSLIPALVFAQEDFTVHGKLANVGDKAKAYIQYRDNGQAFLDSTAVVKGEFKFHGTVTEPVQAFVVLSPEGLDPQSIPQPDLTAVYLSKGVVKIEGDKILKDAKISGNQINDNLVAYKEVIKPFEEQFAALNNEYMAATAEQKNDQEFVGALQEKAQAIFEKQQVVNDEYVKANPNSFISLSLLEEKLDPESVSEFVEPQFKALSAELKNSKKGKALEQKIADLKKLAVGSVAPDFTLPDTTGKPLALSSLRGKYVLVDFWASWCGPCRHENPNVVAAFNQFKDKNFTVLGVSLDQEGKKDAWVNAINADNLQAWPHVSDLKGWGSAVVELYSIRGIPQNFLLDPQGKIVASNLRGEALVAKLSEILK</sequence>
<evidence type="ECO:0000313" key="8">
    <source>
        <dbReference type="Proteomes" id="UP000254893"/>
    </source>
</evidence>
<dbReference type="PANTHER" id="PTHR42852">
    <property type="entry name" value="THIOL:DISULFIDE INTERCHANGE PROTEIN DSBE"/>
    <property type="match status" value="1"/>
</dbReference>
<dbReference type="GO" id="GO:0016209">
    <property type="term" value="F:antioxidant activity"/>
    <property type="evidence" value="ECO:0007669"/>
    <property type="project" value="InterPro"/>
</dbReference>
<dbReference type="Pfam" id="PF00578">
    <property type="entry name" value="AhpC-TSA"/>
    <property type="match status" value="1"/>
</dbReference>
<keyword evidence="5" id="KW-0732">Signal</keyword>
<keyword evidence="3" id="KW-1015">Disulfide bond</keyword>
<protein>
    <submittedName>
        <fullName evidence="7">Thiol-disulfide oxidoreductase resA</fullName>
    </submittedName>
</protein>
<evidence type="ECO:0000256" key="5">
    <source>
        <dbReference type="SAM" id="SignalP"/>
    </source>
</evidence>
<accession>A0A380C6J9</accession>
<dbReference type="AlphaFoldDB" id="A0A380C6J9"/>
<name>A0A380C6J9_SPHSI</name>
<evidence type="ECO:0000256" key="4">
    <source>
        <dbReference type="ARBA" id="ARBA00023284"/>
    </source>
</evidence>
<dbReference type="Pfam" id="PF14289">
    <property type="entry name" value="DUF4369"/>
    <property type="match status" value="1"/>
</dbReference>
<comment type="subcellular location">
    <subcellularLocation>
        <location evidence="1">Cell envelope</location>
    </subcellularLocation>
</comment>
<dbReference type="PROSITE" id="PS00194">
    <property type="entry name" value="THIOREDOXIN_1"/>
    <property type="match status" value="1"/>
</dbReference>
<dbReference type="InterPro" id="IPR025380">
    <property type="entry name" value="DUF4369"/>
</dbReference>
<dbReference type="GO" id="GO:0030313">
    <property type="term" value="C:cell envelope"/>
    <property type="evidence" value="ECO:0007669"/>
    <property type="project" value="UniProtKB-SubCell"/>
</dbReference>
<dbReference type="InterPro" id="IPR036249">
    <property type="entry name" value="Thioredoxin-like_sf"/>
</dbReference>
<dbReference type="InterPro" id="IPR050553">
    <property type="entry name" value="Thioredoxin_ResA/DsbE_sf"/>
</dbReference>
<keyword evidence="2" id="KW-0201">Cytochrome c-type biogenesis</keyword>
<evidence type="ECO:0000313" key="7">
    <source>
        <dbReference type="EMBL" id="SUJ13926.1"/>
    </source>
</evidence>
<dbReference type="CDD" id="cd02966">
    <property type="entry name" value="TlpA_like_family"/>
    <property type="match status" value="1"/>
</dbReference>
<feature type="signal peptide" evidence="5">
    <location>
        <begin position="1"/>
        <end position="18"/>
    </location>
</feature>
<dbReference type="PROSITE" id="PS51352">
    <property type="entry name" value="THIOREDOXIN_2"/>
    <property type="match status" value="1"/>
</dbReference>
<dbReference type="GO" id="GO:0017004">
    <property type="term" value="P:cytochrome complex assembly"/>
    <property type="evidence" value="ECO:0007669"/>
    <property type="project" value="UniProtKB-KW"/>
</dbReference>
<dbReference type="PANTHER" id="PTHR42852:SF6">
    <property type="entry name" value="THIOL:DISULFIDE INTERCHANGE PROTEIN DSBE"/>
    <property type="match status" value="1"/>
</dbReference>
<dbReference type="InterPro" id="IPR000866">
    <property type="entry name" value="AhpC/TSA"/>
</dbReference>
<dbReference type="Proteomes" id="UP000254893">
    <property type="component" value="Unassembled WGS sequence"/>
</dbReference>
<organism evidence="7 8">
    <name type="scientific">Sphingobacterium spiritivorum</name>
    <name type="common">Flavobacterium spiritivorum</name>
    <dbReference type="NCBI Taxonomy" id="258"/>
    <lineage>
        <taxon>Bacteria</taxon>
        <taxon>Pseudomonadati</taxon>
        <taxon>Bacteroidota</taxon>
        <taxon>Sphingobacteriia</taxon>
        <taxon>Sphingobacteriales</taxon>
        <taxon>Sphingobacteriaceae</taxon>
        <taxon>Sphingobacterium</taxon>
    </lineage>
</organism>
<feature type="chain" id="PRO_5016747410" evidence="5">
    <location>
        <begin position="19"/>
        <end position="376"/>
    </location>
</feature>
<dbReference type="Gene3D" id="3.40.30.10">
    <property type="entry name" value="Glutaredoxin"/>
    <property type="match status" value="1"/>
</dbReference>
<reference evidence="7 8" key="1">
    <citation type="submission" date="2018-06" db="EMBL/GenBank/DDBJ databases">
        <authorList>
            <consortium name="Pathogen Informatics"/>
            <person name="Doyle S."/>
        </authorList>
    </citation>
    <scope>NUCLEOTIDE SEQUENCE [LARGE SCALE GENOMIC DNA]</scope>
    <source>
        <strain evidence="7 8">NCTC11388</strain>
    </source>
</reference>
<dbReference type="InterPro" id="IPR017937">
    <property type="entry name" value="Thioredoxin_CS"/>
</dbReference>
<feature type="domain" description="Thioredoxin" evidence="6">
    <location>
        <begin position="235"/>
        <end position="376"/>
    </location>
</feature>
<evidence type="ECO:0000256" key="2">
    <source>
        <dbReference type="ARBA" id="ARBA00022748"/>
    </source>
</evidence>
<keyword evidence="4" id="KW-0676">Redox-active center</keyword>
<proteinExistence type="predicted"/>
<dbReference type="GO" id="GO:0016491">
    <property type="term" value="F:oxidoreductase activity"/>
    <property type="evidence" value="ECO:0007669"/>
    <property type="project" value="InterPro"/>
</dbReference>
<evidence type="ECO:0000256" key="1">
    <source>
        <dbReference type="ARBA" id="ARBA00004196"/>
    </source>
</evidence>